<keyword evidence="2" id="KW-1185">Reference proteome</keyword>
<dbReference type="InterPro" id="IPR045428">
    <property type="entry name" value="EACC1"/>
</dbReference>
<dbReference type="EMBL" id="VUOB01000081">
    <property type="protein sequence ID" value="KAA2251371.1"/>
    <property type="molecule type" value="Genomic_DNA"/>
</dbReference>
<dbReference type="AlphaFoldDB" id="A0A5B2WHR7"/>
<dbReference type="Proteomes" id="UP000323454">
    <property type="component" value="Unassembled WGS sequence"/>
</dbReference>
<protein>
    <submittedName>
        <fullName evidence="1">Uncharacterized protein</fullName>
    </submittedName>
</protein>
<accession>A0A5B2WHR7</accession>
<reference evidence="1 2" key="2">
    <citation type="submission" date="2019-09" db="EMBL/GenBank/DDBJ databases">
        <authorList>
            <person name="Jin C."/>
        </authorList>
    </citation>
    <scope>NUCLEOTIDE SEQUENCE [LARGE SCALE GENOMIC DNA]</scope>
    <source>
        <strain evidence="1 2">AN110305</strain>
    </source>
</reference>
<comment type="caution">
    <text evidence="1">The sequence shown here is derived from an EMBL/GenBank/DDBJ whole genome shotgun (WGS) entry which is preliminary data.</text>
</comment>
<dbReference type="RefSeq" id="WP_149854651.1">
    <property type="nucleotide sequence ID" value="NZ_VUOB01000081.1"/>
</dbReference>
<dbReference type="Pfam" id="PF19953">
    <property type="entry name" value="EACC1"/>
    <property type="match status" value="1"/>
</dbReference>
<proteinExistence type="predicted"/>
<evidence type="ECO:0000313" key="2">
    <source>
        <dbReference type="Proteomes" id="UP000323454"/>
    </source>
</evidence>
<name>A0A5B2WHR7_9PSEU</name>
<organism evidence="1 2">
    <name type="scientific">Solihabitans fulvus</name>
    <dbReference type="NCBI Taxonomy" id="1892852"/>
    <lineage>
        <taxon>Bacteria</taxon>
        <taxon>Bacillati</taxon>
        <taxon>Actinomycetota</taxon>
        <taxon>Actinomycetes</taxon>
        <taxon>Pseudonocardiales</taxon>
        <taxon>Pseudonocardiaceae</taxon>
        <taxon>Solihabitans</taxon>
    </lineage>
</organism>
<sequence length="125" mass="13822">MDEFTFEFLGDRDARDGDARSLAHWLNSSGDLRGAAELRMAPPEPGEQGGAADAVLVLAAAVPLARPFFTWLTERAKQRRTRVRIVRSDQAGTTVEFDAANGADAQRLFGDIARFLDEDRDEELE</sequence>
<evidence type="ECO:0000313" key="1">
    <source>
        <dbReference type="EMBL" id="KAA2251371.1"/>
    </source>
</evidence>
<dbReference type="OrthoDB" id="4237366at2"/>
<reference evidence="1 2" key="1">
    <citation type="submission" date="2019-09" db="EMBL/GenBank/DDBJ databases">
        <title>Goodfellowia gen. nov., a new genus of the Pseudonocardineae related to Actinoalloteichus, containing Goodfellowia coeruleoviolacea gen. nov., comb. nov. gen. nov., comb. nov.</title>
        <authorList>
            <person name="Labeda D."/>
        </authorList>
    </citation>
    <scope>NUCLEOTIDE SEQUENCE [LARGE SCALE GENOMIC DNA]</scope>
    <source>
        <strain evidence="1 2">AN110305</strain>
    </source>
</reference>
<gene>
    <name evidence="1" type="ORF">F0L68_37435</name>
</gene>